<name>A0ABT7BSJ8_9CYAN</name>
<keyword evidence="2" id="KW-1185">Reference proteome</keyword>
<proteinExistence type="predicted"/>
<evidence type="ECO:0000313" key="2">
    <source>
        <dbReference type="Proteomes" id="UP001232992"/>
    </source>
</evidence>
<reference evidence="1 2" key="1">
    <citation type="submission" date="2023-01" db="EMBL/GenBank/DDBJ databases">
        <title>Novel diversity within Roseofilum (Cyanobacteria; Desertifilaceae) from marine benthic mats with descriptions of four novel species.</title>
        <authorList>
            <person name="Wang Y."/>
            <person name="Berthold D.E."/>
            <person name="Hu J."/>
            <person name="Lefler F.W."/>
            <person name="Laughinghouse H.D. IV."/>
        </authorList>
    </citation>
    <scope>NUCLEOTIDE SEQUENCE [LARGE SCALE GENOMIC DNA]</scope>
    <source>
        <strain evidence="1 2">BLCC-M143</strain>
    </source>
</reference>
<organism evidence="1 2">
    <name type="scientific">Roseofilum casamattae BLCC-M143</name>
    <dbReference type="NCBI Taxonomy" id="3022442"/>
    <lineage>
        <taxon>Bacteria</taxon>
        <taxon>Bacillati</taxon>
        <taxon>Cyanobacteriota</taxon>
        <taxon>Cyanophyceae</taxon>
        <taxon>Desertifilales</taxon>
        <taxon>Desertifilaceae</taxon>
        <taxon>Roseofilum</taxon>
        <taxon>Roseofilum casamattae</taxon>
    </lineage>
</organism>
<protein>
    <submittedName>
        <fullName evidence="1">Uncharacterized protein</fullName>
    </submittedName>
</protein>
<comment type="caution">
    <text evidence="1">The sequence shown here is derived from an EMBL/GenBank/DDBJ whole genome shotgun (WGS) entry which is preliminary data.</text>
</comment>
<dbReference type="EMBL" id="JAQOSQ010000001">
    <property type="protein sequence ID" value="MDJ1181747.1"/>
    <property type="molecule type" value="Genomic_DNA"/>
</dbReference>
<accession>A0ABT7BSJ8</accession>
<evidence type="ECO:0000313" key="1">
    <source>
        <dbReference type="EMBL" id="MDJ1181747.1"/>
    </source>
</evidence>
<sequence length="218" mass="24980">MKVYRDLKMIGSSQEQKNAIALIERNLKDGWSTEPEMATQTTSRFLPRGGKKYIVFSCSANTSRRAATLWLIPDENDYLYVCNIVPSKGGHLSEDEYNVILEEFLTKFVEPAALELNIQVITTPSERTIDNAMSPEMSELLKRFSDGANKSSGGTHPYDERRFFNFIIQAHQEKSLLDETKLCGLLMEDDWSEEDARELSSKYCFSRDLLNHYERSLA</sequence>
<dbReference type="Proteomes" id="UP001232992">
    <property type="component" value="Unassembled WGS sequence"/>
</dbReference>
<gene>
    <name evidence="1" type="ORF">PMH09_00940</name>
</gene>